<keyword evidence="4" id="KW-1185">Reference proteome</keyword>
<name>W4VKM1_9BACI</name>
<evidence type="ECO:0000256" key="1">
    <source>
        <dbReference type="ARBA" id="ARBA00010613"/>
    </source>
</evidence>
<dbReference type="EMBL" id="BAVS01000011">
    <property type="protein sequence ID" value="GAE93319.1"/>
    <property type="molecule type" value="Genomic_DNA"/>
</dbReference>
<evidence type="ECO:0000259" key="2">
    <source>
        <dbReference type="PROSITE" id="PS50263"/>
    </source>
</evidence>
<dbReference type="AlphaFoldDB" id="W4VKM1"/>
<reference evidence="3 4" key="1">
    <citation type="journal article" date="2014" name="Genome Announc.">
        <title>Draft Genome Sequence of the Boron-Tolerant and Moderately Halotolerant Bacterium Gracilibacillus boraciitolerans JCM 21714T.</title>
        <authorList>
            <person name="Ahmed I."/>
            <person name="Oshima K."/>
            <person name="Suda W."/>
            <person name="Kitamura K."/>
            <person name="Iida T."/>
            <person name="Ohmori Y."/>
            <person name="Fujiwara T."/>
            <person name="Hattori M."/>
            <person name="Ohkuma M."/>
        </authorList>
    </citation>
    <scope>NUCLEOTIDE SEQUENCE [LARGE SCALE GENOMIC DNA]</scope>
    <source>
        <strain evidence="3 4">JCM 21714</strain>
    </source>
</reference>
<dbReference type="PROSITE" id="PS50263">
    <property type="entry name" value="CN_HYDROLASE"/>
    <property type="match status" value="1"/>
</dbReference>
<dbReference type="Pfam" id="PF00795">
    <property type="entry name" value="CN_hydrolase"/>
    <property type="match status" value="1"/>
</dbReference>
<gene>
    <name evidence="3" type="ORF">JCM21714_2392</name>
</gene>
<proteinExistence type="inferred from homology"/>
<feature type="domain" description="CN hydrolase" evidence="2">
    <location>
        <begin position="1"/>
        <end position="76"/>
    </location>
</feature>
<comment type="caution">
    <text evidence="3">The sequence shown here is derived from an EMBL/GenBank/DDBJ whole genome shotgun (WGS) entry which is preliminary data.</text>
</comment>
<organism evidence="3 4">
    <name type="scientific">Gracilibacillus boraciitolerans JCM 21714</name>
    <dbReference type="NCBI Taxonomy" id="1298598"/>
    <lineage>
        <taxon>Bacteria</taxon>
        <taxon>Bacillati</taxon>
        <taxon>Bacillota</taxon>
        <taxon>Bacilli</taxon>
        <taxon>Bacillales</taxon>
        <taxon>Bacillaceae</taxon>
        <taxon>Gracilibacillus</taxon>
    </lineage>
</organism>
<dbReference type="PANTHER" id="PTHR23088">
    <property type="entry name" value="NITRILASE-RELATED"/>
    <property type="match status" value="1"/>
</dbReference>
<sequence>MIHIVAQWPTARKDHWKYLQYARAIENQCYVLSANSSGTCNGTNFAGESLVIDPFGELVKAGPAEKEATITATIDLMKVKEIRQNIPVFTSRVPHLYGE</sequence>
<accession>W4VKM1</accession>
<dbReference type="InterPro" id="IPR036526">
    <property type="entry name" value="C-N_Hydrolase_sf"/>
</dbReference>
<dbReference type="Proteomes" id="UP000019102">
    <property type="component" value="Unassembled WGS sequence"/>
</dbReference>
<evidence type="ECO:0000313" key="3">
    <source>
        <dbReference type="EMBL" id="GAE93319.1"/>
    </source>
</evidence>
<dbReference type="SUPFAM" id="SSF56317">
    <property type="entry name" value="Carbon-nitrogen hydrolase"/>
    <property type="match status" value="1"/>
</dbReference>
<dbReference type="Gene3D" id="3.60.110.10">
    <property type="entry name" value="Carbon-nitrogen hydrolase"/>
    <property type="match status" value="1"/>
</dbReference>
<dbReference type="STRING" id="1298598.JCM21714_2392"/>
<dbReference type="eggNOG" id="COG0388">
    <property type="taxonomic scope" value="Bacteria"/>
</dbReference>
<dbReference type="PANTHER" id="PTHR23088:SF27">
    <property type="entry name" value="DEAMINATED GLUTATHIONE AMIDASE"/>
    <property type="match status" value="1"/>
</dbReference>
<dbReference type="RefSeq" id="WP_369403513.1">
    <property type="nucleotide sequence ID" value="NZ_BAVS01000011.1"/>
</dbReference>
<evidence type="ECO:0000313" key="4">
    <source>
        <dbReference type="Proteomes" id="UP000019102"/>
    </source>
</evidence>
<comment type="similarity">
    <text evidence="1">Belongs to the carbon-nitrogen hydrolase superfamily. NIT1/NIT2 family.</text>
</comment>
<protein>
    <submittedName>
        <fullName evidence="3">Aliphatic amidase AmiE</fullName>
    </submittedName>
</protein>
<dbReference type="InterPro" id="IPR003010">
    <property type="entry name" value="C-N_Hydrolase"/>
</dbReference>